<name>A7HUR3_PARL1</name>
<dbReference type="AlphaFoldDB" id="A7HUR3"/>
<dbReference type="Pfam" id="PF05013">
    <property type="entry name" value="FGase"/>
    <property type="match status" value="1"/>
</dbReference>
<dbReference type="STRING" id="402881.Plav_2032"/>
<dbReference type="KEGG" id="pla:Plav_2032"/>
<dbReference type="InterPro" id="IPR007709">
    <property type="entry name" value="N-FG_amidohydro"/>
</dbReference>
<dbReference type="Proteomes" id="UP000006377">
    <property type="component" value="Chromosome"/>
</dbReference>
<keyword evidence="2" id="KW-1185">Reference proteome</keyword>
<gene>
    <name evidence="1" type="ordered locus">Plav_2032</name>
</gene>
<dbReference type="Gene3D" id="3.40.630.40">
    <property type="entry name" value="Zn-dependent exopeptidases"/>
    <property type="match status" value="1"/>
</dbReference>
<protein>
    <submittedName>
        <fullName evidence="1">N-formylglutamate amidohydrolase</fullName>
    </submittedName>
</protein>
<accession>A7HUR3</accession>
<dbReference type="PIRSF" id="PIRSF029730">
    <property type="entry name" value="UCP029730"/>
    <property type="match status" value="1"/>
</dbReference>
<dbReference type="GO" id="GO:0016787">
    <property type="term" value="F:hydrolase activity"/>
    <property type="evidence" value="ECO:0007669"/>
    <property type="project" value="UniProtKB-KW"/>
</dbReference>
<dbReference type="OrthoDB" id="9815326at2"/>
<dbReference type="RefSeq" id="WP_012110950.1">
    <property type="nucleotide sequence ID" value="NC_009719.1"/>
</dbReference>
<evidence type="ECO:0000313" key="1">
    <source>
        <dbReference type="EMBL" id="ABS63646.1"/>
    </source>
</evidence>
<reference evidence="1 2" key="1">
    <citation type="journal article" date="2011" name="Stand. Genomic Sci.">
        <title>Complete genome sequence of Parvibaculum lavamentivorans type strain (DS-1(T)).</title>
        <authorList>
            <person name="Schleheck D."/>
            <person name="Weiss M."/>
            <person name="Pitluck S."/>
            <person name="Bruce D."/>
            <person name="Land M.L."/>
            <person name="Han S."/>
            <person name="Saunders E."/>
            <person name="Tapia R."/>
            <person name="Detter C."/>
            <person name="Brettin T."/>
            <person name="Han J."/>
            <person name="Woyke T."/>
            <person name="Goodwin L."/>
            <person name="Pennacchio L."/>
            <person name="Nolan M."/>
            <person name="Cook A.M."/>
            <person name="Kjelleberg S."/>
            <person name="Thomas T."/>
        </authorList>
    </citation>
    <scope>NUCLEOTIDE SEQUENCE [LARGE SCALE GENOMIC DNA]</scope>
    <source>
        <strain evidence="2">DS-1 / DSM 13023 / NCIMB 13966</strain>
    </source>
</reference>
<evidence type="ECO:0000313" key="2">
    <source>
        <dbReference type="Proteomes" id="UP000006377"/>
    </source>
</evidence>
<dbReference type="SUPFAM" id="SSF53187">
    <property type="entry name" value="Zn-dependent exopeptidases"/>
    <property type="match status" value="1"/>
</dbReference>
<dbReference type="EMBL" id="CP000774">
    <property type="protein sequence ID" value="ABS63646.1"/>
    <property type="molecule type" value="Genomic_DNA"/>
</dbReference>
<dbReference type="InterPro" id="IPR011227">
    <property type="entry name" value="UCP029730"/>
</dbReference>
<dbReference type="eggNOG" id="COG3931">
    <property type="taxonomic scope" value="Bacteria"/>
</dbReference>
<sequence>MRDLSLQPENSRSQPFELVNPGGSPGFLVLCDHASNALPEGYGSLGLAAAEFERHIAFDIGAAGVARHLSALLDCPAVLGRYSRLLVDLNRGEDDPTIVMKLSDGAVIPGNRDVDAHRGAVEFAHRIAAFHAPYHDAVERMIARARAADTVPVLISVHSFTPRWRAHIRPWHTGILWDKDGRLPVPLMAALREDGDIVVGDNEPYTGRLKNDCLYRHATMHGLPHALIEIRQDLIETEEGQAAWAARYARHLGPICAMPGLRAIRHFGSHADPALPISQ</sequence>
<keyword evidence="1" id="KW-0378">Hydrolase</keyword>
<proteinExistence type="predicted"/>
<dbReference type="HOGENOM" id="CLU_079628_0_0_5"/>
<organism evidence="1 2">
    <name type="scientific">Parvibaculum lavamentivorans (strain DS-1 / DSM 13023 / NCIMB 13966)</name>
    <dbReference type="NCBI Taxonomy" id="402881"/>
    <lineage>
        <taxon>Bacteria</taxon>
        <taxon>Pseudomonadati</taxon>
        <taxon>Pseudomonadota</taxon>
        <taxon>Alphaproteobacteria</taxon>
        <taxon>Hyphomicrobiales</taxon>
        <taxon>Parvibaculaceae</taxon>
        <taxon>Parvibaculum</taxon>
    </lineage>
</organism>